<feature type="transmembrane region" description="Helical" evidence="1">
    <location>
        <begin position="352"/>
        <end position="369"/>
    </location>
</feature>
<keyword evidence="1" id="KW-0812">Transmembrane</keyword>
<dbReference type="AlphaFoldDB" id="A0A1C4WDM5"/>
<feature type="transmembrane region" description="Helical" evidence="1">
    <location>
        <begin position="223"/>
        <end position="244"/>
    </location>
</feature>
<dbReference type="RefSeq" id="WP_089006261.1">
    <property type="nucleotide sequence ID" value="NZ_LT607411.1"/>
</dbReference>
<feature type="transmembrane region" description="Helical" evidence="1">
    <location>
        <begin position="178"/>
        <end position="202"/>
    </location>
</feature>
<proteinExistence type="predicted"/>
<dbReference type="PANTHER" id="PTHR36840:SF1">
    <property type="entry name" value="BLL5714 PROTEIN"/>
    <property type="match status" value="1"/>
</dbReference>
<dbReference type="Pfam" id="PF06772">
    <property type="entry name" value="LtrA"/>
    <property type="match status" value="1"/>
</dbReference>
<protein>
    <submittedName>
        <fullName evidence="2">Low temperature requirement protein LtrA</fullName>
    </submittedName>
</protein>
<feature type="transmembrane region" description="Helical" evidence="1">
    <location>
        <begin position="62"/>
        <end position="84"/>
    </location>
</feature>
<gene>
    <name evidence="2" type="ORF">GA0074695_2330</name>
</gene>
<feature type="transmembrane region" description="Helical" evidence="1">
    <location>
        <begin position="287"/>
        <end position="311"/>
    </location>
</feature>
<feature type="transmembrane region" description="Helical" evidence="1">
    <location>
        <begin position="156"/>
        <end position="172"/>
    </location>
</feature>
<dbReference type="PANTHER" id="PTHR36840">
    <property type="entry name" value="BLL5714 PROTEIN"/>
    <property type="match status" value="1"/>
</dbReference>
<feature type="transmembrane region" description="Helical" evidence="1">
    <location>
        <begin position="96"/>
        <end position="118"/>
    </location>
</feature>
<organism evidence="2 3">
    <name type="scientific">Micromonospora viridifaciens</name>
    <dbReference type="NCBI Taxonomy" id="1881"/>
    <lineage>
        <taxon>Bacteria</taxon>
        <taxon>Bacillati</taxon>
        <taxon>Actinomycetota</taxon>
        <taxon>Actinomycetes</taxon>
        <taxon>Micromonosporales</taxon>
        <taxon>Micromonosporaceae</taxon>
        <taxon>Micromonospora</taxon>
    </lineage>
</organism>
<sequence>MTTGDETGGKVERAGPPAATTRATFLELFFDLVFVFALTRVADRSFGDLALEPGGTTGWSPITGGAKTLLLLVALYTVWQGVSWSTSQHDPYRSGLQLVVVISLVGGMVMGVAIPHAFKETGLAFAVAYVTTQVTRPLILLIALGQDQDRRRLRMLIVYCVTAVLWLVGAFVSTDPRVVLWTVALGTEYVVGLMGWPVPWLGRSAVSRWDIAGEHLAERYQQFFLIALGQTILVAGFSYSARAFSLKTTAAFALALLTSILLWRIYFQRAGQILGEAVVKARRPAAIGRSAADTHLVMLVGITATAVGYQLAIEHPLDRAESAWVALIIIGPAVFLAGRARFEYEVFARVSPSRWIAILALLISVAPLLHHPPLIASGVAAAVLAAVAVADARRAWGKPPEAAAPPF</sequence>
<keyword evidence="1" id="KW-1133">Transmembrane helix</keyword>
<accession>A0A1C4WDM5</accession>
<dbReference type="OrthoDB" id="7698234at2"/>
<feature type="transmembrane region" description="Helical" evidence="1">
    <location>
        <begin position="124"/>
        <end position="144"/>
    </location>
</feature>
<keyword evidence="1" id="KW-0472">Membrane</keyword>
<dbReference type="EMBL" id="LT607411">
    <property type="protein sequence ID" value="SCE94315.1"/>
    <property type="molecule type" value="Genomic_DNA"/>
</dbReference>
<evidence type="ECO:0000256" key="1">
    <source>
        <dbReference type="SAM" id="Phobius"/>
    </source>
</evidence>
<reference evidence="3" key="1">
    <citation type="submission" date="2016-06" db="EMBL/GenBank/DDBJ databases">
        <authorList>
            <person name="Varghese N."/>
            <person name="Submissions Spin"/>
        </authorList>
    </citation>
    <scope>NUCLEOTIDE SEQUENCE [LARGE SCALE GENOMIC DNA]</scope>
    <source>
        <strain evidence="3">DSM 43909</strain>
    </source>
</reference>
<feature type="transmembrane region" description="Helical" evidence="1">
    <location>
        <begin position="250"/>
        <end position="267"/>
    </location>
</feature>
<dbReference type="Proteomes" id="UP000198242">
    <property type="component" value="Chromosome I"/>
</dbReference>
<name>A0A1C4WDM5_MICVI</name>
<feature type="transmembrane region" description="Helical" evidence="1">
    <location>
        <begin position="323"/>
        <end position="340"/>
    </location>
</feature>
<dbReference type="InterPro" id="IPR010640">
    <property type="entry name" value="Low_temperature_requirement_A"/>
</dbReference>
<feature type="transmembrane region" description="Helical" evidence="1">
    <location>
        <begin position="23"/>
        <end position="42"/>
    </location>
</feature>
<keyword evidence="3" id="KW-1185">Reference proteome</keyword>
<evidence type="ECO:0000313" key="2">
    <source>
        <dbReference type="EMBL" id="SCE94315.1"/>
    </source>
</evidence>
<evidence type="ECO:0000313" key="3">
    <source>
        <dbReference type="Proteomes" id="UP000198242"/>
    </source>
</evidence>